<keyword evidence="3 6" id="KW-0285">Flavoprotein</keyword>
<dbReference type="GO" id="GO:0010181">
    <property type="term" value="F:FMN binding"/>
    <property type="evidence" value="ECO:0007669"/>
    <property type="project" value="InterPro"/>
</dbReference>
<feature type="compositionally biased region" description="Basic and acidic residues" evidence="7">
    <location>
        <begin position="222"/>
        <end position="233"/>
    </location>
</feature>
<comment type="similarity">
    <text evidence="6">Belongs to the RnfG family.</text>
</comment>
<evidence type="ECO:0000313" key="10">
    <source>
        <dbReference type="Proteomes" id="UP000553343"/>
    </source>
</evidence>
<accession>A0A850T6E7</accession>
<keyword evidence="1 6" id="KW-0813">Transport</keyword>
<feature type="modified residue" description="FMN phosphoryl threonine" evidence="6">
    <location>
        <position position="183"/>
    </location>
</feature>
<evidence type="ECO:0000259" key="8">
    <source>
        <dbReference type="SMART" id="SM00900"/>
    </source>
</evidence>
<comment type="function">
    <text evidence="6">Part of a membrane-bound complex that couples electron transfer with translocation of ions across the membrane.</text>
</comment>
<dbReference type="AlphaFoldDB" id="A0A850T6E7"/>
<gene>
    <name evidence="6" type="primary">rnfG</name>
    <name evidence="9" type="ORF">HXW94_02730</name>
</gene>
<comment type="caution">
    <text evidence="9">The sequence shown here is derived from an EMBL/GenBank/DDBJ whole genome shotgun (WGS) entry which is preliminary data.</text>
</comment>
<keyword evidence="10" id="KW-1185">Reference proteome</keyword>
<evidence type="ECO:0000256" key="1">
    <source>
        <dbReference type="ARBA" id="ARBA00022448"/>
    </source>
</evidence>
<dbReference type="GO" id="GO:0005886">
    <property type="term" value="C:plasma membrane"/>
    <property type="evidence" value="ECO:0007669"/>
    <property type="project" value="UniProtKB-SubCell"/>
</dbReference>
<proteinExistence type="inferred from homology"/>
<keyword evidence="6" id="KW-1278">Translocase</keyword>
<dbReference type="PANTHER" id="PTHR36118:SF1">
    <property type="entry name" value="ION-TRANSLOCATING OXIDOREDUCTASE COMPLEX SUBUNIT G"/>
    <property type="match status" value="1"/>
</dbReference>
<keyword evidence="6" id="KW-1003">Cell membrane</keyword>
<comment type="subcellular location">
    <subcellularLocation>
        <location evidence="6">Cell membrane</location>
        <topology evidence="6">Single-pass membrane protein</topology>
    </subcellularLocation>
</comment>
<evidence type="ECO:0000256" key="5">
    <source>
        <dbReference type="ARBA" id="ARBA00022982"/>
    </source>
</evidence>
<keyword evidence="2 6" id="KW-0597">Phosphoprotein</keyword>
<dbReference type="InterPro" id="IPR010209">
    <property type="entry name" value="Ion_transpt_RnfG/RsxG"/>
</dbReference>
<comment type="subunit">
    <text evidence="6">The complex is composed of six subunits: RnfA, RnfB, RnfC, RnfD, RnfE and RnfG.</text>
</comment>
<evidence type="ECO:0000313" key="9">
    <source>
        <dbReference type="EMBL" id="NWH03918.1"/>
    </source>
</evidence>
<evidence type="ECO:0000256" key="2">
    <source>
        <dbReference type="ARBA" id="ARBA00022553"/>
    </source>
</evidence>
<evidence type="ECO:0000256" key="7">
    <source>
        <dbReference type="SAM" id="MobiDB-lite"/>
    </source>
</evidence>
<evidence type="ECO:0000256" key="6">
    <source>
        <dbReference type="HAMAP-Rule" id="MF_00479"/>
    </source>
</evidence>
<dbReference type="RefSeq" id="WP_178365375.1">
    <property type="nucleotide sequence ID" value="NZ_JACADJ010000005.1"/>
</dbReference>
<comment type="cofactor">
    <cofactor evidence="6">
        <name>FMN</name>
        <dbReference type="ChEBI" id="CHEBI:58210"/>
    </cofactor>
</comment>
<keyword evidence="6" id="KW-1133">Transmembrane helix</keyword>
<evidence type="ECO:0000256" key="3">
    <source>
        <dbReference type="ARBA" id="ARBA00022630"/>
    </source>
</evidence>
<dbReference type="PANTHER" id="PTHR36118">
    <property type="entry name" value="ION-TRANSLOCATING OXIDOREDUCTASE COMPLEX SUBUNIT G"/>
    <property type="match status" value="1"/>
</dbReference>
<feature type="domain" description="FMN-binding" evidence="8">
    <location>
        <begin position="109"/>
        <end position="200"/>
    </location>
</feature>
<feature type="region of interest" description="Disordered" evidence="7">
    <location>
        <begin position="208"/>
        <end position="233"/>
    </location>
</feature>
<dbReference type="InterPro" id="IPR007329">
    <property type="entry name" value="FMN-bd"/>
</dbReference>
<keyword evidence="5 6" id="KW-0249">Electron transport</keyword>
<evidence type="ECO:0000256" key="4">
    <source>
        <dbReference type="ARBA" id="ARBA00022643"/>
    </source>
</evidence>
<sequence length="233" mass="24771">MSLKNSNLAQAWLVLLLATLFGTALAGIQAKLGPVIEANKVKETMAKIPVLVLGEDLAAELADDNQTLTIKSRVVEVKKNGITKFYTVYDAWLPEGKVVGHVVKADGQGYADKIELLVGIDAQGERITGLFVLDQKETPGLGAKILEHAWRGQFKEKSTAKHLSVVKGGGVEEDEIDAISGATISSKSVTGIVNSAVADVVSHLDVPAGPENNKIPAVQNKEPGKNSKNKERS</sequence>
<dbReference type="Pfam" id="PF04205">
    <property type="entry name" value="FMN_bind"/>
    <property type="match status" value="1"/>
</dbReference>
<dbReference type="GO" id="GO:0009055">
    <property type="term" value="F:electron transfer activity"/>
    <property type="evidence" value="ECO:0007669"/>
    <property type="project" value="InterPro"/>
</dbReference>
<dbReference type="EC" id="7.-.-.-" evidence="6"/>
<dbReference type="GO" id="GO:0022900">
    <property type="term" value="P:electron transport chain"/>
    <property type="evidence" value="ECO:0007669"/>
    <property type="project" value="UniProtKB-UniRule"/>
</dbReference>
<dbReference type="PIRSF" id="PIRSF006091">
    <property type="entry name" value="E_trnsport_RnfG"/>
    <property type="match status" value="1"/>
</dbReference>
<keyword evidence="6" id="KW-0472">Membrane</keyword>
<name>A0A850T6E7_9BACT</name>
<keyword evidence="4 6" id="KW-0288">FMN</keyword>
<dbReference type="EMBL" id="JACADJ010000005">
    <property type="protein sequence ID" value="NWH03918.1"/>
    <property type="molecule type" value="Genomic_DNA"/>
</dbReference>
<dbReference type="HAMAP" id="MF_00479">
    <property type="entry name" value="RsxG_RnfG"/>
    <property type="match status" value="1"/>
</dbReference>
<keyword evidence="6" id="KW-0812">Transmembrane</keyword>
<dbReference type="Proteomes" id="UP000553343">
    <property type="component" value="Unassembled WGS sequence"/>
</dbReference>
<organism evidence="9 10">
    <name type="scientific">Desulfobacter latus</name>
    <dbReference type="NCBI Taxonomy" id="2292"/>
    <lineage>
        <taxon>Bacteria</taxon>
        <taxon>Pseudomonadati</taxon>
        <taxon>Thermodesulfobacteriota</taxon>
        <taxon>Desulfobacteria</taxon>
        <taxon>Desulfobacterales</taxon>
        <taxon>Desulfobacteraceae</taxon>
        <taxon>Desulfobacter</taxon>
    </lineage>
</organism>
<reference evidence="9 10" key="1">
    <citation type="submission" date="2020-06" db="EMBL/GenBank/DDBJ databases">
        <title>High-quality draft genome of sulfate reducer Desulfobacter latus type strain AcrS2 isolated from marine sediment.</title>
        <authorList>
            <person name="Hoppe M."/>
            <person name="Larsen C.K."/>
            <person name="Marshall I.P.G."/>
            <person name="Schramm A."/>
            <person name="Marietou A.G."/>
        </authorList>
    </citation>
    <scope>NUCLEOTIDE SEQUENCE [LARGE SCALE GENOMIC DNA]</scope>
    <source>
        <strain evidence="9 10">AcRS2</strain>
    </source>
</reference>
<dbReference type="SMART" id="SM00900">
    <property type="entry name" value="FMN_bind"/>
    <property type="match status" value="1"/>
</dbReference>
<protein>
    <recommendedName>
        <fullName evidence="6">Ion-translocating oxidoreductase complex subunit G</fullName>
        <ecNumber evidence="6">7.-.-.-</ecNumber>
    </recommendedName>
    <alternativeName>
        <fullName evidence="6">Rnf electron transport complex subunit G</fullName>
    </alternativeName>
</protein>